<dbReference type="AlphaFoldDB" id="A0A0N4YJC1"/>
<dbReference type="Proteomes" id="UP000271162">
    <property type="component" value="Unassembled WGS sequence"/>
</dbReference>
<dbReference type="STRING" id="27835.A0A0N4YJC1"/>
<dbReference type="WBParaSite" id="NBR_0001705301-mRNA-1">
    <property type="protein sequence ID" value="NBR_0001705301-mRNA-1"/>
    <property type="gene ID" value="NBR_0001705301"/>
</dbReference>
<keyword evidence="2" id="KW-1185">Reference proteome</keyword>
<accession>A0A0N4YJC1</accession>
<protein>
    <submittedName>
        <fullName evidence="3">UPF0235 protein</fullName>
    </submittedName>
</protein>
<dbReference type="EMBL" id="UYSL01022536">
    <property type="protein sequence ID" value="VDL80667.1"/>
    <property type="molecule type" value="Genomic_DNA"/>
</dbReference>
<reference evidence="1 2" key="2">
    <citation type="submission" date="2018-11" db="EMBL/GenBank/DDBJ databases">
        <authorList>
            <consortium name="Pathogen Informatics"/>
        </authorList>
    </citation>
    <scope>NUCLEOTIDE SEQUENCE [LARGE SCALE GENOMIC DNA]</scope>
</reference>
<sequence length="102" mass="11679">MKVMLTLKPKRISRREIWTLYLRVDDLETRKSDSFMNTVLSGSIYCSKEPNEKLISALFSRLQLELRGLGENPIAIEYEGEVRRVSVALFRGVADMVSVKKG</sequence>
<reference evidence="3" key="1">
    <citation type="submission" date="2017-02" db="UniProtKB">
        <authorList>
            <consortium name="WormBaseParasite"/>
        </authorList>
    </citation>
    <scope>IDENTIFICATION</scope>
</reference>
<proteinExistence type="predicted"/>
<evidence type="ECO:0000313" key="1">
    <source>
        <dbReference type="EMBL" id="VDL80667.1"/>
    </source>
</evidence>
<organism evidence="3">
    <name type="scientific">Nippostrongylus brasiliensis</name>
    <name type="common">Rat hookworm</name>
    <dbReference type="NCBI Taxonomy" id="27835"/>
    <lineage>
        <taxon>Eukaryota</taxon>
        <taxon>Metazoa</taxon>
        <taxon>Ecdysozoa</taxon>
        <taxon>Nematoda</taxon>
        <taxon>Chromadorea</taxon>
        <taxon>Rhabditida</taxon>
        <taxon>Rhabditina</taxon>
        <taxon>Rhabditomorpha</taxon>
        <taxon>Strongyloidea</taxon>
        <taxon>Heligmosomidae</taxon>
        <taxon>Nippostrongylus</taxon>
    </lineage>
</organism>
<name>A0A0N4YJC1_NIPBR</name>
<gene>
    <name evidence="1" type="ORF">NBR_LOCUS17054</name>
</gene>
<evidence type="ECO:0000313" key="2">
    <source>
        <dbReference type="Proteomes" id="UP000271162"/>
    </source>
</evidence>
<evidence type="ECO:0000313" key="3">
    <source>
        <dbReference type="WBParaSite" id="NBR_0001705301-mRNA-1"/>
    </source>
</evidence>